<dbReference type="Proteomes" id="UP000061665">
    <property type="component" value="Unassembled WGS sequence"/>
</dbReference>
<comment type="caution">
    <text evidence="8">The sequence shown here is derived from an EMBL/GenBank/DDBJ whole genome shotgun (WGS) entry which is preliminary data.</text>
</comment>
<dbReference type="InterPro" id="IPR051472">
    <property type="entry name" value="T3SS_Stator/FliH"/>
</dbReference>
<evidence type="ECO:0000313" key="9">
    <source>
        <dbReference type="Proteomes" id="UP000061665"/>
    </source>
</evidence>
<protein>
    <recommendedName>
        <fullName evidence="6">Type 3 secretion system stator protein</fullName>
    </recommendedName>
</protein>
<dbReference type="Pfam" id="PF02108">
    <property type="entry name" value="FliH"/>
    <property type="match status" value="1"/>
</dbReference>
<evidence type="ECO:0000256" key="1">
    <source>
        <dbReference type="ARBA" id="ARBA00004496"/>
    </source>
</evidence>
<keyword evidence="3" id="KW-0963">Cytoplasm</keyword>
<organism evidence="8 9">
    <name type="scientific">Burkholderia ubonensis</name>
    <dbReference type="NCBI Taxonomy" id="101571"/>
    <lineage>
        <taxon>Bacteria</taxon>
        <taxon>Pseudomonadati</taxon>
        <taxon>Pseudomonadota</taxon>
        <taxon>Betaproteobacteria</taxon>
        <taxon>Burkholderiales</taxon>
        <taxon>Burkholderiaceae</taxon>
        <taxon>Burkholderia</taxon>
        <taxon>Burkholderia cepacia complex</taxon>
    </lineage>
</organism>
<evidence type="ECO:0000256" key="5">
    <source>
        <dbReference type="ARBA" id="ARBA00024335"/>
    </source>
</evidence>
<comment type="subcellular location">
    <subcellularLocation>
        <location evidence="1">Cytoplasm</location>
    </subcellularLocation>
</comment>
<dbReference type="RefSeq" id="WP_059727871.1">
    <property type="nucleotide sequence ID" value="NZ_LOYI01000139.1"/>
</dbReference>
<dbReference type="NCBIfam" id="TIGR02499">
    <property type="entry name" value="HrpE_YscL_not"/>
    <property type="match status" value="1"/>
</dbReference>
<keyword evidence="2" id="KW-0813">Transport</keyword>
<evidence type="ECO:0000256" key="4">
    <source>
        <dbReference type="ARBA" id="ARBA00022927"/>
    </source>
</evidence>
<dbReference type="GO" id="GO:0030254">
    <property type="term" value="P:protein secretion by the type III secretion system"/>
    <property type="evidence" value="ECO:0007669"/>
    <property type="project" value="InterPro"/>
</dbReference>
<dbReference type="InterPro" id="IPR018035">
    <property type="entry name" value="Flagellar_FliH/T3SS_HrpE"/>
</dbReference>
<accession>A0AB73FT88</accession>
<evidence type="ECO:0000259" key="7">
    <source>
        <dbReference type="Pfam" id="PF02108"/>
    </source>
</evidence>
<keyword evidence="4" id="KW-0653">Protein transport</keyword>
<evidence type="ECO:0000256" key="6">
    <source>
        <dbReference type="ARBA" id="ARBA00040494"/>
    </source>
</evidence>
<comment type="similarity">
    <text evidence="5">Belongs to the SctL stator family.</text>
</comment>
<gene>
    <name evidence="8" type="ORF">WJ53_19335</name>
</gene>
<reference evidence="8 9" key="1">
    <citation type="submission" date="2015-11" db="EMBL/GenBank/DDBJ databases">
        <title>Expanding the genomic diversity of Burkholderia species for the development of highly accurate diagnostics.</title>
        <authorList>
            <person name="Sahl J."/>
            <person name="Keim P."/>
            <person name="Wagner D."/>
        </authorList>
    </citation>
    <scope>NUCLEOTIDE SEQUENCE [LARGE SCALE GENOMIC DNA]</scope>
    <source>
        <strain evidence="8 9">MSMB2058</strain>
    </source>
</reference>
<dbReference type="GO" id="GO:0005829">
    <property type="term" value="C:cytosol"/>
    <property type="evidence" value="ECO:0007669"/>
    <property type="project" value="TreeGrafter"/>
</dbReference>
<feature type="domain" description="Flagellar assembly protein FliH/Type III secretion system HrpE" evidence="7">
    <location>
        <begin position="111"/>
        <end position="222"/>
    </location>
</feature>
<evidence type="ECO:0000313" key="8">
    <source>
        <dbReference type="EMBL" id="KVM22013.1"/>
    </source>
</evidence>
<dbReference type="PANTHER" id="PTHR34982">
    <property type="entry name" value="YOP PROTEINS TRANSLOCATION PROTEIN L"/>
    <property type="match status" value="1"/>
</dbReference>
<proteinExistence type="inferred from homology"/>
<dbReference type="EMBL" id="LOZE01000127">
    <property type="protein sequence ID" value="KVM22013.1"/>
    <property type="molecule type" value="Genomic_DNA"/>
</dbReference>
<dbReference type="AlphaFoldDB" id="A0AB73FT88"/>
<name>A0AB73FT88_9BURK</name>
<evidence type="ECO:0000256" key="3">
    <source>
        <dbReference type="ARBA" id="ARBA00022490"/>
    </source>
</evidence>
<dbReference type="InterPro" id="IPR012842">
    <property type="entry name" value="T3SS_SctL/SctL2"/>
</dbReference>
<sequence length="250" mass="26890">MGIWLRSAGDAYGDNAPGIGSDSDVIRRDALGMLLELDAACVQVQKRRALLLEQARREAAEILAAAEADAAALAAEARRRHEEAAGQGYREGRQRALSEWMERLAEAGDLRRRVQLGMRERLAEIVVQAVEQIVRAEGSRALFVRALGKVEHIIDGAAYLRIAVHPDDHTEARKIFGALVARWRKAGRSIPLQIVKDARLAHGSCVCESDSVIVDAGAGARLLAMRTAADRALNRPDPGASGTSSDGGTS</sequence>
<dbReference type="PANTHER" id="PTHR34982:SF4">
    <property type="entry name" value="TYPE 3 SECRETION SYSTEM STATOR PROTEIN"/>
    <property type="match status" value="1"/>
</dbReference>
<evidence type="ECO:0000256" key="2">
    <source>
        <dbReference type="ARBA" id="ARBA00022448"/>
    </source>
</evidence>